<keyword evidence="15" id="KW-1185">Reference proteome</keyword>
<keyword evidence="4 13" id="KW-0894">Sodium channel</keyword>
<keyword evidence="8 13" id="KW-0406">Ion transport</keyword>
<proteinExistence type="inferred from homology"/>
<keyword evidence="9 14" id="KW-0472">Membrane</keyword>
<dbReference type="Gene3D" id="2.60.470.10">
    <property type="entry name" value="Acid-sensing ion channels like domains"/>
    <property type="match status" value="1"/>
</dbReference>
<evidence type="ECO:0000256" key="14">
    <source>
        <dbReference type="SAM" id="Phobius"/>
    </source>
</evidence>
<dbReference type="GO" id="GO:0015280">
    <property type="term" value="F:ligand-gated sodium channel activity"/>
    <property type="evidence" value="ECO:0007669"/>
    <property type="project" value="TreeGrafter"/>
</dbReference>
<comment type="similarity">
    <text evidence="2 13">Belongs to the amiloride-sensitive sodium channel (TC 1.A.6) family.</text>
</comment>
<evidence type="ECO:0000256" key="13">
    <source>
        <dbReference type="RuleBase" id="RU000679"/>
    </source>
</evidence>
<keyword evidence="6 14" id="KW-1133">Transmembrane helix</keyword>
<sequence length="338" mass="38571">VLASRNKPFTSLYALIYIIYLVIQYYSQREGPKAQAPMLADIKRQEDLKGIPQTRTLPCKFAWIIFVIAVFVAGMVMCYTSIVQYAAYEVSTNLRIDTAPKPMTFPSVTFCVHEMFVTNSIYNSQPIIRSLVNVWEKNKGEKTRKSCQNAPEKIPAMSTSDIGKVGGFMAFINKITLTFPKHLLACWWREEQFPCNNRTFTQHPTDVGNCFTFNMADVWKTRQEIVYTVIPAVAPLVNHPSSIIWQPSTWKQQLDDTSNLIDAQHVDGKALRDAKIYPHLRVKVTRHFEHTLSMGQIQTCQILQSCCQDVGSTDAAVCHIPLIPDSVKIQRWMDYQIP</sequence>
<keyword evidence="12 13" id="KW-0407">Ion channel</keyword>
<protein>
    <submittedName>
        <fullName evidence="16">Uncharacterized protein</fullName>
    </submittedName>
</protein>
<keyword evidence="7" id="KW-0915">Sodium</keyword>
<evidence type="ECO:0000256" key="5">
    <source>
        <dbReference type="ARBA" id="ARBA00022692"/>
    </source>
</evidence>
<organism evidence="15 16">
    <name type="scientific">Romanomermis culicivorax</name>
    <name type="common">Nematode worm</name>
    <dbReference type="NCBI Taxonomy" id="13658"/>
    <lineage>
        <taxon>Eukaryota</taxon>
        <taxon>Metazoa</taxon>
        <taxon>Ecdysozoa</taxon>
        <taxon>Nematoda</taxon>
        <taxon>Enoplea</taxon>
        <taxon>Dorylaimia</taxon>
        <taxon>Mermithida</taxon>
        <taxon>Mermithoidea</taxon>
        <taxon>Mermithidae</taxon>
        <taxon>Romanomermis</taxon>
    </lineage>
</organism>
<dbReference type="InterPro" id="IPR001873">
    <property type="entry name" value="ENaC"/>
</dbReference>
<keyword evidence="5 13" id="KW-0812">Transmembrane</keyword>
<comment type="subcellular location">
    <subcellularLocation>
        <location evidence="1">Membrane</location>
        <topology evidence="1">Multi-pass membrane protein</topology>
    </subcellularLocation>
</comment>
<evidence type="ECO:0000256" key="11">
    <source>
        <dbReference type="ARBA" id="ARBA00023201"/>
    </source>
</evidence>
<evidence type="ECO:0000313" key="15">
    <source>
        <dbReference type="Proteomes" id="UP000887565"/>
    </source>
</evidence>
<evidence type="ECO:0000256" key="6">
    <source>
        <dbReference type="ARBA" id="ARBA00022989"/>
    </source>
</evidence>
<evidence type="ECO:0000256" key="10">
    <source>
        <dbReference type="ARBA" id="ARBA00023180"/>
    </source>
</evidence>
<keyword evidence="11 13" id="KW-0739">Sodium transport</keyword>
<feature type="transmembrane region" description="Helical" evidence="14">
    <location>
        <begin position="12"/>
        <end position="28"/>
    </location>
</feature>
<evidence type="ECO:0000313" key="16">
    <source>
        <dbReference type="WBParaSite" id="nRc.2.0.1.t14473-RA"/>
    </source>
</evidence>
<dbReference type="PANTHER" id="PTHR11690">
    <property type="entry name" value="AMILORIDE-SENSITIVE SODIUM CHANNEL-RELATED"/>
    <property type="match status" value="1"/>
</dbReference>
<dbReference type="AlphaFoldDB" id="A0A915ILY3"/>
<evidence type="ECO:0000256" key="9">
    <source>
        <dbReference type="ARBA" id="ARBA00023136"/>
    </source>
</evidence>
<evidence type="ECO:0000256" key="3">
    <source>
        <dbReference type="ARBA" id="ARBA00022448"/>
    </source>
</evidence>
<dbReference type="Pfam" id="PF00858">
    <property type="entry name" value="ASC"/>
    <property type="match status" value="1"/>
</dbReference>
<dbReference type="GO" id="GO:0005886">
    <property type="term" value="C:plasma membrane"/>
    <property type="evidence" value="ECO:0007669"/>
    <property type="project" value="TreeGrafter"/>
</dbReference>
<accession>A0A915ILY3</accession>
<feature type="transmembrane region" description="Helical" evidence="14">
    <location>
        <begin position="61"/>
        <end position="82"/>
    </location>
</feature>
<keyword evidence="3 13" id="KW-0813">Transport</keyword>
<dbReference type="PANTHER" id="PTHR11690:SF248">
    <property type="entry name" value="PICKPOCKET 17, ISOFORM A"/>
    <property type="match status" value="1"/>
</dbReference>
<dbReference type="WBParaSite" id="nRc.2.0.1.t14473-RA">
    <property type="protein sequence ID" value="nRc.2.0.1.t14473-RA"/>
    <property type="gene ID" value="nRc.2.0.1.g14473"/>
</dbReference>
<evidence type="ECO:0000256" key="1">
    <source>
        <dbReference type="ARBA" id="ARBA00004141"/>
    </source>
</evidence>
<evidence type="ECO:0000256" key="7">
    <source>
        <dbReference type="ARBA" id="ARBA00023053"/>
    </source>
</evidence>
<evidence type="ECO:0000256" key="12">
    <source>
        <dbReference type="ARBA" id="ARBA00023303"/>
    </source>
</evidence>
<dbReference type="Proteomes" id="UP000887565">
    <property type="component" value="Unplaced"/>
</dbReference>
<evidence type="ECO:0000256" key="2">
    <source>
        <dbReference type="ARBA" id="ARBA00007193"/>
    </source>
</evidence>
<keyword evidence="10" id="KW-0325">Glycoprotein</keyword>
<evidence type="ECO:0000256" key="8">
    <source>
        <dbReference type="ARBA" id="ARBA00023065"/>
    </source>
</evidence>
<name>A0A915ILY3_ROMCU</name>
<evidence type="ECO:0000256" key="4">
    <source>
        <dbReference type="ARBA" id="ARBA00022461"/>
    </source>
</evidence>
<reference evidence="16" key="1">
    <citation type="submission" date="2022-11" db="UniProtKB">
        <authorList>
            <consortium name="WormBaseParasite"/>
        </authorList>
    </citation>
    <scope>IDENTIFICATION</scope>
</reference>